<organism evidence="1 2">
    <name type="scientific">Echinops telfairi</name>
    <name type="common">Lesser hedgehog tenrec</name>
    <dbReference type="NCBI Taxonomy" id="9371"/>
    <lineage>
        <taxon>Eukaryota</taxon>
        <taxon>Metazoa</taxon>
        <taxon>Chordata</taxon>
        <taxon>Craniata</taxon>
        <taxon>Vertebrata</taxon>
        <taxon>Euteleostomi</taxon>
        <taxon>Mammalia</taxon>
        <taxon>Eutheria</taxon>
        <taxon>Afrotheria</taxon>
        <taxon>Tenrecidae</taxon>
        <taxon>Tenrecinae</taxon>
        <taxon>Echinops</taxon>
    </lineage>
</organism>
<accession>A0AC55CVG5</accession>
<name>A0AC55CVG5_ECHTE</name>
<evidence type="ECO:0000313" key="2">
    <source>
        <dbReference type="RefSeq" id="XP_045143496.1"/>
    </source>
</evidence>
<protein>
    <submittedName>
        <fullName evidence="2">T-lymphocyte activation antigen CD86 isoform X1</fullName>
    </submittedName>
</protein>
<sequence length="346" mass="39637">MDLQHTMGQRSILFVMISLLYGAAATSKIQAHFNETAILPCQFTNPQNISPSELVIFLQDQEKSVLYELYLGKRIFKNVASKYKDRHLSFDKESWTLYLHDVEIKDQATYQCFVYHKSSNRHILINQMSSELSVFANFSQPEIIPDSNSSDTSYVNLTCSSTQGYPPPKEMYFLVKNSTDNSTSKYSATMHPFQDNVTELYRVSISLYYTRPDNTMSASILCVLCPTDALPVQPGLQKTCLHSKPYLIVSKKKEPRLSQNDYIIWVATAAVLLLLIVGLVGFLIQWKKKKKKKPDHSQTIKMEKKENAKFKQREEDHTMKKSDEETQSDVNSLKTPSSEDKSVTHF</sequence>
<dbReference type="Proteomes" id="UP000694863">
    <property type="component" value="Unplaced"/>
</dbReference>
<dbReference type="RefSeq" id="XP_045143496.1">
    <property type="nucleotide sequence ID" value="XM_045287561.1"/>
</dbReference>
<proteinExistence type="predicted"/>
<keyword evidence="1" id="KW-1185">Reference proteome</keyword>
<reference evidence="2" key="1">
    <citation type="submission" date="2025-08" db="UniProtKB">
        <authorList>
            <consortium name="RefSeq"/>
        </authorList>
    </citation>
    <scope>IDENTIFICATION</scope>
</reference>
<gene>
    <name evidence="2" type="primary">CD86</name>
</gene>
<evidence type="ECO:0000313" key="1">
    <source>
        <dbReference type="Proteomes" id="UP000694863"/>
    </source>
</evidence>